<evidence type="ECO:0000256" key="7">
    <source>
        <dbReference type="ARBA" id="ARBA00023034"/>
    </source>
</evidence>
<dbReference type="GO" id="GO:0015031">
    <property type="term" value="P:protein transport"/>
    <property type="evidence" value="ECO:0007669"/>
    <property type="project" value="UniProtKB-KW"/>
</dbReference>
<dbReference type="InterPro" id="IPR005578">
    <property type="entry name" value="Yif1_fam"/>
</dbReference>
<feature type="region of interest" description="Disordered" evidence="10">
    <location>
        <begin position="1"/>
        <end position="80"/>
    </location>
</feature>
<keyword evidence="6 9" id="KW-1133">Transmembrane helix</keyword>
<feature type="transmembrane region" description="Helical" evidence="9">
    <location>
        <begin position="218"/>
        <end position="238"/>
    </location>
</feature>
<proteinExistence type="inferred from homology"/>
<dbReference type="GO" id="GO:0030134">
    <property type="term" value="C:COPII-coated ER to Golgi transport vesicle"/>
    <property type="evidence" value="ECO:0007669"/>
    <property type="project" value="TreeGrafter"/>
</dbReference>
<dbReference type="STRING" id="1054147.F4PKY5"/>
<accession>F4PKY5</accession>
<gene>
    <name evidence="11" type="ORF">DFA_05339</name>
</gene>
<dbReference type="AlphaFoldDB" id="F4PKY5"/>
<evidence type="ECO:0000256" key="3">
    <source>
        <dbReference type="ARBA" id="ARBA00022692"/>
    </source>
</evidence>
<dbReference type="KEGG" id="dfa:DFA_05339"/>
<keyword evidence="3 9" id="KW-0812">Transmembrane</keyword>
<dbReference type="OrthoDB" id="337750at2759"/>
<dbReference type="GO" id="GO:0005789">
    <property type="term" value="C:endoplasmic reticulum membrane"/>
    <property type="evidence" value="ECO:0007669"/>
    <property type="project" value="UniProtKB-SubCell"/>
</dbReference>
<evidence type="ECO:0000256" key="1">
    <source>
        <dbReference type="ARBA" id="ARBA00009727"/>
    </source>
</evidence>
<evidence type="ECO:0000256" key="5">
    <source>
        <dbReference type="ARBA" id="ARBA00022927"/>
    </source>
</evidence>
<feature type="transmembrane region" description="Helical" evidence="9">
    <location>
        <begin position="315"/>
        <end position="334"/>
    </location>
</feature>
<feature type="transmembrane region" description="Helical" evidence="9">
    <location>
        <begin position="276"/>
        <end position="294"/>
    </location>
</feature>
<dbReference type="GO" id="GO:0000139">
    <property type="term" value="C:Golgi membrane"/>
    <property type="evidence" value="ECO:0007669"/>
    <property type="project" value="UniProtKB-SubCell"/>
</dbReference>
<evidence type="ECO:0000256" key="10">
    <source>
        <dbReference type="SAM" id="MobiDB-lite"/>
    </source>
</evidence>
<dbReference type="Pfam" id="PF03878">
    <property type="entry name" value="YIF1"/>
    <property type="match status" value="1"/>
</dbReference>
<feature type="compositionally biased region" description="Polar residues" evidence="10">
    <location>
        <begin position="1"/>
        <end position="11"/>
    </location>
</feature>
<protein>
    <recommendedName>
        <fullName evidence="9">Protein YIF1</fullName>
    </recommendedName>
</protein>
<keyword evidence="12" id="KW-1185">Reference proteome</keyword>
<comment type="similarity">
    <text evidence="1 9">Belongs to the YIF1 family.</text>
</comment>
<dbReference type="OMA" id="NWEVRYS"/>
<dbReference type="GeneID" id="14875170"/>
<evidence type="ECO:0000313" key="12">
    <source>
        <dbReference type="Proteomes" id="UP000007797"/>
    </source>
</evidence>
<name>F4PKY5_CACFS</name>
<dbReference type="GO" id="GO:0006888">
    <property type="term" value="P:endoplasmic reticulum to Golgi vesicle-mediated transport"/>
    <property type="evidence" value="ECO:0007669"/>
    <property type="project" value="UniProtKB-UniRule"/>
</dbReference>
<comment type="subcellular location">
    <subcellularLocation>
        <location evidence="9">Endoplasmic reticulum membrane</location>
        <topology evidence="9">Multi-pass membrane protein</topology>
    </subcellularLocation>
    <subcellularLocation>
        <location evidence="9">Golgi apparatus membrane</location>
        <topology evidence="9">Multi-pass membrane protein</topology>
    </subcellularLocation>
</comment>
<keyword evidence="8 9" id="KW-0472">Membrane</keyword>
<dbReference type="RefSeq" id="XP_004361058.1">
    <property type="nucleotide sequence ID" value="XM_004361001.1"/>
</dbReference>
<dbReference type="GO" id="GO:0005793">
    <property type="term" value="C:endoplasmic reticulum-Golgi intermediate compartment"/>
    <property type="evidence" value="ECO:0007669"/>
    <property type="project" value="UniProtKB-UniRule"/>
</dbReference>
<keyword evidence="2 9" id="KW-0813">Transport</keyword>
<dbReference type="EMBL" id="GL883008">
    <property type="protein sequence ID" value="EGG23207.1"/>
    <property type="molecule type" value="Genomic_DNA"/>
</dbReference>
<reference evidence="12" key="1">
    <citation type="journal article" date="2011" name="Genome Res.">
        <title>Phylogeny-wide analysis of social amoeba genomes highlights ancient origins for complex intercellular communication.</title>
        <authorList>
            <person name="Heidel A.J."/>
            <person name="Lawal H.M."/>
            <person name="Felder M."/>
            <person name="Schilde C."/>
            <person name="Helps N.R."/>
            <person name="Tunggal B."/>
            <person name="Rivero F."/>
            <person name="John U."/>
            <person name="Schleicher M."/>
            <person name="Eichinger L."/>
            <person name="Platzer M."/>
            <person name="Noegel A.A."/>
            <person name="Schaap P."/>
            <person name="Gloeckner G."/>
        </authorList>
    </citation>
    <scope>NUCLEOTIDE SEQUENCE [LARGE SCALE GENOMIC DNA]</scope>
    <source>
        <strain evidence="12">SH3</strain>
    </source>
</reference>
<evidence type="ECO:0000256" key="2">
    <source>
        <dbReference type="ARBA" id="ARBA00022448"/>
    </source>
</evidence>
<evidence type="ECO:0000256" key="6">
    <source>
        <dbReference type="ARBA" id="ARBA00022989"/>
    </source>
</evidence>
<evidence type="ECO:0000256" key="8">
    <source>
        <dbReference type="ARBA" id="ARBA00023136"/>
    </source>
</evidence>
<feature type="transmembrane region" description="Helical" evidence="9">
    <location>
        <begin position="250"/>
        <end position="270"/>
    </location>
</feature>
<keyword evidence="5 9" id="KW-0653">Protein transport</keyword>
<evidence type="ECO:0000313" key="11">
    <source>
        <dbReference type="EMBL" id="EGG23207.1"/>
    </source>
</evidence>
<feature type="compositionally biased region" description="Low complexity" evidence="10">
    <location>
        <begin position="12"/>
        <end position="73"/>
    </location>
</feature>
<sequence>MDPQNYPSMDQYNYSNNGGNNNNSGYRNQAPQQHQQQQPQQGGGYPPQYNQGYQPQQQQQQYNPNQQYSPEQQGIGMQQRGGSGNEFLISSISSNPLAQVGFSYGQSLFNDGKQYVDSNIGKYFSFSSLKSYFNVNTSYVFNKIKLIIFPFPQKTWKRRIYRVGDVDSYLPPRDDINAPDLYIPLMAFVTYYLLYGFQLGMGREFSPDKLGTAISKGIVGWLIEIGIFRLGSFFSNSYSIPIYDMIAYSGYKYVLMVITIISSILTGGYISFFVKIYLVACLGVFILKTLRVVMVSDNSANSHHDMHQQHEGSAMRNYFVFGVAMLQCVILFFFN</sequence>
<dbReference type="PANTHER" id="PTHR14083">
    <property type="entry name" value="YIP1 INTERACTING FACTOR HOMOLOG YIF1 PROTEIN"/>
    <property type="match status" value="1"/>
</dbReference>
<evidence type="ECO:0000256" key="9">
    <source>
        <dbReference type="RuleBase" id="RU368073"/>
    </source>
</evidence>
<comment type="function">
    <text evidence="9">Has a role in transport between endoplasmic reticulum and Golgi.</text>
</comment>
<keyword evidence="4 9" id="KW-0256">Endoplasmic reticulum</keyword>
<evidence type="ECO:0000256" key="4">
    <source>
        <dbReference type="ARBA" id="ARBA00022824"/>
    </source>
</evidence>
<dbReference type="PANTHER" id="PTHR14083:SF0">
    <property type="entry name" value="YIP1D-INTERACTING FACTOR 1, ISOFORM C"/>
    <property type="match status" value="1"/>
</dbReference>
<organism evidence="11 12">
    <name type="scientific">Cavenderia fasciculata</name>
    <name type="common">Slime mold</name>
    <name type="synonym">Dictyostelium fasciculatum</name>
    <dbReference type="NCBI Taxonomy" id="261658"/>
    <lineage>
        <taxon>Eukaryota</taxon>
        <taxon>Amoebozoa</taxon>
        <taxon>Evosea</taxon>
        <taxon>Eumycetozoa</taxon>
        <taxon>Dictyostelia</taxon>
        <taxon>Acytosteliales</taxon>
        <taxon>Cavenderiaceae</taxon>
        <taxon>Cavenderia</taxon>
    </lineage>
</organism>
<keyword evidence="7 9" id="KW-0333">Golgi apparatus</keyword>
<dbReference type="Proteomes" id="UP000007797">
    <property type="component" value="Unassembled WGS sequence"/>
</dbReference>
<feature type="transmembrane region" description="Helical" evidence="9">
    <location>
        <begin position="181"/>
        <end position="198"/>
    </location>
</feature>